<proteinExistence type="predicted"/>
<reference evidence="2" key="1">
    <citation type="submission" date="2025-08" db="UniProtKB">
        <authorList>
            <consortium name="RefSeq"/>
        </authorList>
    </citation>
    <scope>IDENTIFICATION</scope>
</reference>
<organism evidence="1 2">
    <name type="scientific">Diaphorina citri</name>
    <name type="common">Asian citrus psyllid</name>
    <dbReference type="NCBI Taxonomy" id="121845"/>
    <lineage>
        <taxon>Eukaryota</taxon>
        <taxon>Metazoa</taxon>
        <taxon>Ecdysozoa</taxon>
        <taxon>Arthropoda</taxon>
        <taxon>Hexapoda</taxon>
        <taxon>Insecta</taxon>
        <taxon>Pterygota</taxon>
        <taxon>Neoptera</taxon>
        <taxon>Paraneoptera</taxon>
        <taxon>Hemiptera</taxon>
        <taxon>Sternorrhyncha</taxon>
        <taxon>Psylloidea</taxon>
        <taxon>Psyllidae</taxon>
        <taxon>Diaphorininae</taxon>
        <taxon>Diaphorina</taxon>
    </lineage>
</organism>
<dbReference type="PaxDb" id="121845-A0A3Q0IM46"/>
<sequence>MNHNMKQIYAIKERKNVGTQMQDVINCKSMNTKQVATEISTQNYTSQGETYNMYGYYSISQEYDVNFNRHIVHNNSKVSKSFETENVFVNSTETLTIDKFSDMKETPGPSYYDQNSSLCVKDGSSLGSVPAKTCAYKISNRFNQDFSISKENGVIMDKKEYSYENRHCHVHIR</sequence>
<evidence type="ECO:0000313" key="1">
    <source>
        <dbReference type="Proteomes" id="UP000079169"/>
    </source>
</evidence>
<dbReference type="KEGG" id="dci:113466279"/>
<dbReference type="RefSeq" id="XP_026677354.1">
    <property type="nucleotide sequence ID" value="XM_026821553.1"/>
</dbReference>
<evidence type="ECO:0000313" key="2">
    <source>
        <dbReference type="RefSeq" id="XP_026677354.1"/>
    </source>
</evidence>
<gene>
    <name evidence="2" type="primary">LOC113466279</name>
</gene>
<dbReference type="AlphaFoldDB" id="A0A3Q0IM46"/>
<dbReference type="GeneID" id="113466279"/>
<dbReference type="Proteomes" id="UP000079169">
    <property type="component" value="Unplaced"/>
</dbReference>
<accession>A0A3Q0IM46</accession>
<keyword evidence="1" id="KW-1185">Reference proteome</keyword>
<protein>
    <submittedName>
        <fullName evidence="2">Uncharacterized protein LOC113466279</fullName>
    </submittedName>
</protein>
<name>A0A3Q0IM46_DIACI</name>